<accession>T1L2B8</accession>
<dbReference type="EMBL" id="CAEY01000944">
    <property type="status" value="NOT_ANNOTATED_CDS"/>
    <property type="molecule type" value="Genomic_DNA"/>
</dbReference>
<dbReference type="AlphaFoldDB" id="T1L2B8"/>
<reference evidence="2" key="2">
    <citation type="submission" date="2015-06" db="UniProtKB">
        <authorList>
            <consortium name="EnsemblMetazoa"/>
        </authorList>
    </citation>
    <scope>IDENTIFICATION</scope>
</reference>
<evidence type="ECO:0000256" key="1">
    <source>
        <dbReference type="SAM" id="Phobius"/>
    </source>
</evidence>
<evidence type="ECO:0000313" key="2">
    <source>
        <dbReference type="EnsemblMetazoa" id="tetur33g00360.1"/>
    </source>
</evidence>
<protein>
    <submittedName>
        <fullName evidence="2">Uncharacterized protein</fullName>
    </submittedName>
</protein>
<feature type="transmembrane region" description="Helical" evidence="1">
    <location>
        <begin position="69"/>
        <end position="89"/>
    </location>
</feature>
<dbReference type="EnsemblMetazoa" id="tetur33g00360.1">
    <property type="protein sequence ID" value="tetur33g00360.1"/>
    <property type="gene ID" value="tetur33g00360"/>
</dbReference>
<dbReference type="HOGENOM" id="CLU_1327880_0_0_1"/>
<name>T1L2B8_TETUR</name>
<keyword evidence="1" id="KW-1133">Transmembrane helix</keyword>
<organism evidence="2 3">
    <name type="scientific">Tetranychus urticae</name>
    <name type="common">Two-spotted spider mite</name>
    <dbReference type="NCBI Taxonomy" id="32264"/>
    <lineage>
        <taxon>Eukaryota</taxon>
        <taxon>Metazoa</taxon>
        <taxon>Ecdysozoa</taxon>
        <taxon>Arthropoda</taxon>
        <taxon>Chelicerata</taxon>
        <taxon>Arachnida</taxon>
        <taxon>Acari</taxon>
        <taxon>Acariformes</taxon>
        <taxon>Trombidiformes</taxon>
        <taxon>Prostigmata</taxon>
        <taxon>Eleutherengona</taxon>
        <taxon>Raphignathae</taxon>
        <taxon>Tetranychoidea</taxon>
        <taxon>Tetranychidae</taxon>
        <taxon>Tetranychus</taxon>
    </lineage>
</organism>
<feature type="transmembrane region" description="Helical" evidence="1">
    <location>
        <begin position="43"/>
        <end position="62"/>
    </location>
</feature>
<keyword evidence="1" id="KW-0472">Membrane</keyword>
<keyword evidence="1" id="KW-0812">Transmembrane</keyword>
<sequence length="208" mass="21473">MLNPGFDAEHQIKLDLVEVVVDFDFVVDLELSPFQGHYFRNQIVADCSLFVVDFVVVVAAVVKTVAGRSFVAPVGTVIVLAIAAAWWFVAAEVNVDTVAVGFLIIAVDAVGAVGVVVDDVAAAFVVVLFVDDDPDVVGESIELRNCLKLLAVAGREIDADRNLGPGTDVVGGQVDVVAVADVDAADADAAEVDAVGNIPVADSAIAAG</sequence>
<dbReference type="Proteomes" id="UP000015104">
    <property type="component" value="Unassembled WGS sequence"/>
</dbReference>
<proteinExistence type="predicted"/>
<feature type="transmembrane region" description="Helical" evidence="1">
    <location>
        <begin position="101"/>
        <end position="130"/>
    </location>
</feature>
<evidence type="ECO:0000313" key="3">
    <source>
        <dbReference type="Proteomes" id="UP000015104"/>
    </source>
</evidence>
<keyword evidence="3" id="KW-1185">Reference proteome</keyword>
<reference evidence="3" key="1">
    <citation type="submission" date="2011-08" db="EMBL/GenBank/DDBJ databases">
        <authorList>
            <person name="Rombauts S."/>
        </authorList>
    </citation>
    <scope>NUCLEOTIDE SEQUENCE</scope>
    <source>
        <strain evidence="3">London</strain>
    </source>
</reference>